<proteinExistence type="predicted"/>
<name>A0ACC0Z122_9ROSI</name>
<comment type="caution">
    <text evidence="1">The sequence shown here is derived from an EMBL/GenBank/DDBJ whole genome shotgun (WGS) entry which is preliminary data.</text>
</comment>
<organism evidence="1 2">
    <name type="scientific">Pistacia integerrima</name>
    <dbReference type="NCBI Taxonomy" id="434235"/>
    <lineage>
        <taxon>Eukaryota</taxon>
        <taxon>Viridiplantae</taxon>
        <taxon>Streptophyta</taxon>
        <taxon>Embryophyta</taxon>
        <taxon>Tracheophyta</taxon>
        <taxon>Spermatophyta</taxon>
        <taxon>Magnoliopsida</taxon>
        <taxon>eudicotyledons</taxon>
        <taxon>Gunneridae</taxon>
        <taxon>Pentapetalae</taxon>
        <taxon>rosids</taxon>
        <taxon>malvids</taxon>
        <taxon>Sapindales</taxon>
        <taxon>Anacardiaceae</taxon>
        <taxon>Pistacia</taxon>
    </lineage>
</organism>
<evidence type="ECO:0000313" key="2">
    <source>
        <dbReference type="Proteomes" id="UP001163603"/>
    </source>
</evidence>
<evidence type="ECO:0000313" key="1">
    <source>
        <dbReference type="EMBL" id="KAJ0043427.1"/>
    </source>
</evidence>
<dbReference type="EMBL" id="CM047739">
    <property type="protein sequence ID" value="KAJ0043427.1"/>
    <property type="molecule type" value="Genomic_DNA"/>
</dbReference>
<accession>A0ACC0Z122</accession>
<reference evidence="2" key="1">
    <citation type="journal article" date="2023" name="G3 (Bethesda)">
        <title>Genome assembly and association tests identify interacting loci associated with vigor, precocity, and sex in interspecific pistachio rootstocks.</title>
        <authorList>
            <person name="Palmer W."/>
            <person name="Jacygrad E."/>
            <person name="Sagayaradj S."/>
            <person name="Cavanaugh K."/>
            <person name="Han R."/>
            <person name="Bertier L."/>
            <person name="Beede B."/>
            <person name="Kafkas S."/>
            <person name="Golino D."/>
            <person name="Preece J."/>
            <person name="Michelmore R."/>
        </authorList>
    </citation>
    <scope>NUCLEOTIDE SEQUENCE [LARGE SCALE GENOMIC DNA]</scope>
</reference>
<sequence>MAFPPQHSFMFQSHEDSHDHLPSPASLSSLPSCPPQFFHGAPFMMKRSMSFSGVDKCEDVHGDEDLSDDGSQMGEKKKRLNLEQVKALEKSFELGNKLEPERKMQLARALGLQPRQIAIWFQNRRARWKTKQLEKDYEVLKKQFEALKADNDALQSQNKKLHAELLSLKKKGPNEVNLKKETEGSWSNGSDNSSDVNLDISRTPVITSPASSHLSSKQLFPSSIRPTNMTQLLHQGSARPDLQCLKMDQMVQEENFSNMFNGIEEQQGFWQWSEQQNFH</sequence>
<gene>
    <name evidence="1" type="ORF">Pint_19260</name>
</gene>
<protein>
    <submittedName>
        <fullName evidence="1">Uncharacterized protein</fullName>
    </submittedName>
</protein>
<keyword evidence="2" id="KW-1185">Reference proteome</keyword>
<dbReference type="Proteomes" id="UP001163603">
    <property type="component" value="Chromosome 4"/>
</dbReference>